<dbReference type="PANTHER" id="PTHR30061:SF50">
    <property type="entry name" value="MALTOSE_MALTODEXTRIN-BINDING PERIPLASMIC PROTEIN"/>
    <property type="match status" value="1"/>
</dbReference>
<keyword evidence="4" id="KW-0812">Transmembrane</keyword>
<keyword evidence="2" id="KW-0813">Transport</keyword>
<dbReference type="eggNOG" id="COG2182">
    <property type="taxonomic scope" value="Bacteria"/>
</dbReference>
<organism evidence="5 6">
    <name type="scientific">Caldanaerobacter subterraneus subsp. tengcongensis (strain DSM 15242 / JCM 11007 / NBRC 100824 / MB4)</name>
    <name type="common">Thermoanaerobacter tengcongensis</name>
    <dbReference type="NCBI Taxonomy" id="273068"/>
    <lineage>
        <taxon>Bacteria</taxon>
        <taxon>Bacillati</taxon>
        <taxon>Bacillota</taxon>
        <taxon>Clostridia</taxon>
        <taxon>Thermoanaerobacterales</taxon>
        <taxon>Thermoanaerobacteraceae</taxon>
        <taxon>Caldanaerobacter</taxon>
    </lineage>
</organism>
<gene>
    <name evidence="5" type="primary">UgpB2</name>
    <name evidence="5" type="ordered locus">TTE0806</name>
</gene>
<dbReference type="Pfam" id="PF13416">
    <property type="entry name" value="SBP_bac_8"/>
    <property type="match status" value="1"/>
</dbReference>
<keyword evidence="3" id="KW-0732">Signal</keyword>
<evidence type="ECO:0000256" key="3">
    <source>
        <dbReference type="ARBA" id="ARBA00022729"/>
    </source>
</evidence>
<dbReference type="GO" id="GO:0055052">
    <property type="term" value="C:ATP-binding cassette (ABC) transporter complex, substrate-binding subunit-containing"/>
    <property type="evidence" value="ECO:0007669"/>
    <property type="project" value="TreeGrafter"/>
</dbReference>
<dbReference type="KEGG" id="tte:TTE0806"/>
<dbReference type="Proteomes" id="UP000000555">
    <property type="component" value="Chromosome"/>
</dbReference>
<dbReference type="STRING" id="273068.TTE0806"/>
<dbReference type="GO" id="GO:1901982">
    <property type="term" value="F:maltose binding"/>
    <property type="evidence" value="ECO:0007669"/>
    <property type="project" value="TreeGrafter"/>
</dbReference>
<keyword evidence="6" id="KW-1185">Reference proteome</keyword>
<proteinExistence type="inferred from homology"/>
<protein>
    <submittedName>
        <fullName evidence="5">Sugar-binding periplasmic proteins/domains</fullName>
    </submittedName>
</protein>
<dbReference type="Gene3D" id="3.40.190.10">
    <property type="entry name" value="Periplasmic binding protein-like II"/>
    <property type="match status" value="1"/>
</dbReference>
<dbReference type="AlphaFoldDB" id="Q8RBL0"/>
<keyword evidence="4" id="KW-1133">Transmembrane helix</keyword>
<evidence type="ECO:0000313" key="5">
    <source>
        <dbReference type="EMBL" id="AAM24063.1"/>
    </source>
</evidence>
<reference evidence="5 6" key="1">
    <citation type="journal article" date="2002" name="Genome Res.">
        <title>A complete sequence of the T. tengcongensis genome.</title>
        <authorList>
            <person name="Bao Q."/>
            <person name="Tian Y."/>
            <person name="Li W."/>
            <person name="Xu Z."/>
            <person name="Xuan Z."/>
            <person name="Hu S."/>
            <person name="Dong W."/>
            <person name="Yang J."/>
            <person name="Chen Y."/>
            <person name="Xue Y."/>
            <person name="Xu Y."/>
            <person name="Lai X."/>
            <person name="Huang L."/>
            <person name="Dong X."/>
            <person name="Ma Y."/>
            <person name="Ling L."/>
            <person name="Tan H."/>
            <person name="Chen R."/>
            <person name="Wang J."/>
            <person name="Yu J."/>
            <person name="Yang H."/>
        </authorList>
    </citation>
    <scope>NUCLEOTIDE SEQUENCE [LARGE SCALE GENOMIC DNA]</scope>
    <source>
        <strain evidence="6">DSM 15242 / JCM 11007 / NBRC 100824 / MB4</strain>
    </source>
</reference>
<evidence type="ECO:0000256" key="1">
    <source>
        <dbReference type="ARBA" id="ARBA00008520"/>
    </source>
</evidence>
<sequence length="449" mass="50776">MDILQELLRASIYVSEFCSDTVYKIKNFKEVFEGMKKFYTKLIALLVVVSLVGALIAGCGGGSSQSEARKKVLKVSMGLGEVEWKVMKEDIFPPFEQKYGVKIEPLQIEAGDLIKKLDAMHKANAMDIDIITQDNMQLAPLVAKGLVEDLSQYRNMIPKEVIPSLIPVGEFNGKLYFMPYRPNVEIAFYNADKFKEYNLPLPKNWDELLQVAKTFKEKEGIGRVIIKENLGPDSTVQMFDLIRSAGGDPLVLNDEGSIKAFEFLKEIQPYLSPDSKKADWNTPVEYLAKDSVYLVENWPYTANVLVQQYGKKNILAYHGWAGPVKESHVLGGEVIGIPTGSPNKEMAIKFMEYLMSKEVQEKLVTKLGWPSMRSDAYGKVEEWQKPYFEAINEALKHAEPRPNVVYWADVDKAINGALREIIFEGKPIKPTLDKYHNMIEEAKKAAESK</sequence>
<evidence type="ECO:0000256" key="4">
    <source>
        <dbReference type="SAM" id="Phobius"/>
    </source>
</evidence>
<dbReference type="EMBL" id="AE008691">
    <property type="protein sequence ID" value="AAM24063.1"/>
    <property type="molecule type" value="Genomic_DNA"/>
</dbReference>
<dbReference type="InterPro" id="IPR006059">
    <property type="entry name" value="SBP"/>
</dbReference>
<dbReference type="SUPFAM" id="SSF53850">
    <property type="entry name" value="Periplasmic binding protein-like II"/>
    <property type="match status" value="1"/>
</dbReference>
<comment type="similarity">
    <text evidence="1">Belongs to the bacterial solute-binding protein 1 family.</text>
</comment>
<dbReference type="HOGENOM" id="CLU_582192_0_0_9"/>
<accession>Q8RBL0</accession>
<dbReference type="GO" id="GO:0015768">
    <property type="term" value="P:maltose transport"/>
    <property type="evidence" value="ECO:0007669"/>
    <property type="project" value="TreeGrafter"/>
</dbReference>
<feature type="transmembrane region" description="Helical" evidence="4">
    <location>
        <begin position="42"/>
        <end position="63"/>
    </location>
</feature>
<name>Q8RBL0_CALS4</name>
<evidence type="ECO:0000256" key="2">
    <source>
        <dbReference type="ARBA" id="ARBA00022448"/>
    </source>
</evidence>
<evidence type="ECO:0000313" key="6">
    <source>
        <dbReference type="Proteomes" id="UP000000555"/>
    </source>
</evidence>
<dbReference type="GO" id="GO:0042956">
    <property type="term" value="P:maltodextrin transmembrane transport"/>
    <property type="evidence" value="ECO:0007669"/>
    <property type="project" value="TreeGrafter"/>
</dbReference>
<keyword evidence="4" id="KW-0472">Membrane</keyword>
<dbReference type="PANTHER" id="PTHR30061">
    <property type="entry name" value="MALTOSE-BINDING PERIPLASMIC PROTEIN"/>
    <property type="match status" value="1"/>
</dbReference>